<organism evidence="1">
    <name type="scientific">marine sediment metagenome</name>
    <dbReference type="NCBI Taxonomy" id="412755"/>
    <lineage>
        <taxon>unclassified sequences</taxon>
        <taxon>metagenomes</taxon>
        <taxon>ecological metagenomes</taxon>
    </lineage>
</organism>
<evidence type="ECO:0008006" key="2">
    <source>
        <dbReference type="Google" id="ProtNLM"/>
    </source>
</evidence>
<proteinExistence type="predicted"/>
<dbReference type="InterPro" id="IPR029058">
    <property type="entry name" value="AB_hydrolase_fold"/>
</dbReference>
<feature type="non-terminal residue" evidence="1">
    <location>
        <position position="67"/>
    </location>
</feature>
<dbReference type="EMBL" id="BART01010611">
    <property type="protein sequence ID" value="GAG89685.1"/>
    <property type="molecule type" value="Genomic_DNA"/>
</dbReference>
<dbReference type="AlphaFoldDB" id="X1B3R7"/>
<gene>
    <name evidence="1" type="ORF">S01H4_22992</name>
</gene>
<reference evidence="1" key="1">
    <citation type="journal article" date="2014" name="Front. Microbiol.">
        <title>High frequency of phylogenetically diverse reductive dehalogenase-homologous genes in deep subseafloor sedimentary metagenomes.</title>
        <authorList>
            <person name="Kawai M."/>
            <person name="Futagami T."/>
            <person name="Toyoda A."/>
            <person name="Takaki Y."/>
            <person name="Nishi S."/>
            <person name="Hori S."/>
            <person name="Arai W."/>
            <person name="Tsubouchi T."/>
            <person name="Morono Y."/>
            <person name="Uchiyama I."/>
            <person name="Ito T."/>
            <person name="Fujiyama A."/>
            <person name="Inagaki F."/>
            <person name="Takami H."/>
        </authorList>
    </citation>
    <scope>NUCLEOTIDE SEQUENCE</scope>
    <source>
        <strain evidence="1">Expedition CK06-06</strain>
    </source>
</reference>
<evidence type="ECO:0000313" key="1">
    <source>
        <dbReference type="EMBL" id="GAG89685.1"/>
    </source>
</evidence>
<accession>X1B3R7</accession>
<comment type="caution">
    <text evidence="1">The sequence shown here is derived from an EMBL/GenBank/DDBJ whole genome shotgun (WGS) entry which is preliminary data.</text>
</comment>
<dbReference type="Gene3D" id="3.40.50.1820">
    <property type="entry name" value="alpha/beta hydrolase"/>
    <property type="match status" value="1"/>
</dbReference>
<name>X1B3R7_9ZZZZ</name>
<protein>
    <recommendedName>
        <fullName evidence="2">Dienelactone hydrolase domain-containing protein</fullName>
    </recommendedName>
</protein>
<sequence>MLLVPDGATAAAPAAAICVWHQHNGQYDLGKSEPAGLEGDPQHHTGAALARLGYVVLSIDAIGFEER</sequence>